<keyword evidence="4" id="KW-1185">Reference proteome</keyword>
<dbReference type="EMBL" id="RCOS01000146">
    <property type="protein sequence ID" value="RSN72560.1"/>
    <property type="molecule type" value="Genomic_DNA"/>
</dbReference>
<dbReference type="EMBL" id="RXII01000052">
    <property type="protein sequence ID" value="RZN62202.1"/>
    <property type="molecule type" value="Genomic_DNA"/>
</dbReference>
<sequence>MAFPGHKFLISEEITRIFPELRVGVLVGEGLSIEHECQELENLKKEVEAHIISLKERCELPQAINLWMDAYRRMGVSSKKHVPTLVAMFNRVAKGKPIPTINTLVDSYLVVELRYLIPVGGYDLAKIEGNIHLRTSSGNEEFIPLGSTEKELTRPGEIVYSDEKKVLTRFLNYKDSELTKIEAHTRDVVLMMESLSKEDKLEEALEELSKLIKRFCRGSTSTFIAEVGDGPWEL</sequence>
<reference evidence="3 5" key="2">
    <citation type="journal article" date="2019" name="Nat. Microbiol.">
        <title>Wide diversity of methane and short-chain alkane metabolisms in uncultured archaea.</title>
        <authorList>
            <person name="Borrel G."/>
            <person name="Adam P.S."/>
            <person name="McKay L.J."/>
            <person name="Chen L.X."/>
            <person name="Sierra-Garcia I.N."/>
            <person name="Sieber C.M."/>
            <person name="Letourneur Q."/>
            <person name="Ghozlane A."/>
            <person name="Andersen G.L."/>
            <person name="Li W.J."/>
            <person name="Hallam S.J."/>
            <person name="Muyzer G."/>
            <person name="de Oliveira V.M."/>
            <person name="Inskeep W.P."/>
            <person name="Banfield J.F."/>
            <person name="Gribaldo S."/>
        </authorList>
    </citation>
    <scope>NUCLEOTIDE SEQUENCE [LARGE SCALE GENOMIC DNA]</scope>
    <source>
        <strain evidence="3">NM4</strain>
    </source>
</reference>
<evidence type="ECO:0000313" key="3">
    <source>
        <dbReference type="EMBL" id="RZN62202.1"/>
    </source>
</evidence>
<comment type="caution">
    <text evidence="2">The sequence shown here is derived from an EMBL/GenBank/DDBJ whole genome shotgun (WGS) entry which is preliminary data.</text>
</comment>
<organism evidence="2 4">
    <name type="scientific">Candidatus Methanodesulfokora washburnensis</name>
    <dbReference type="NCBI Taxonomy" id="2478471"/>
    <lineage>
        <taxon>Archaea</taxon>
        <taxon>Thermoproteota</taxon>
        <taxon>Candidatus Korarchaeia</taxon>
        <taxon>Candidatus Korarchaeia incertae sedis</taxon>
        <taxon>Candidatus Methanodesulfokora</taxon>
    </lineage>
</organism>
<dbReference type="Gene3D" id="3.50.40.10">
    <property type="entry name" value="Phenylalanyl-trna Synthetase, Chain B, domain 3"/>
    <property type="match status" value="1"/>
</dbReference>
<dbReference type="PANTHER" id="PTHR39209:SF2">
    <property type="entry name" value="CYTOPLASMIC PROTEIN"/>
    <property type="match status" value="1"/>
</dbReference>
<protein>
    <recommendedName>
        <fullName evidence="1">B3/B4 tRNA-binding domain-containing protein</fullName>
    </recommendedName>
</protein>
<dbReference type="Proteomes" id="UP000277582">
    <property type="component" value="Unassembled WGS sequence"/>
</dbReference>
<evidence type="ECO:0000259" key="1">
    <source>
        <dbReference type="SMART" id="SM00873"/>
    </source>
</evidence>
<dbReference type="SMART" id="SM00873">
    <property type="entry name" value="B3_4"/>
    <property type="match status" value="1"/>
</dbReference>
<accession>A0A3R9QBN3</accession>
<dbReference type="GO" id="GO:0004826">
    <property type="term" value="F:phenylalanine-tRNA ligase activity"/>
    <property type="evidence" value="ECO:0007669"/>
    <property type="project" value="InterPro"/>
</dbReference>
<name>A0A3R9QBN3_9CREN</name>
<dbReference type="GO" id="GO:0003723">
    <property type="term" value="F:RNA binding"/>
    <property type="evidence" value="ECO:0007669"/>
    <property type="project" value="InterPro"/>
</dbReference>
<dbReference type="Pfam" id="PF03483">
    <property type="entry name" value="B3_4"/>
    <property type="match status" value="1"/>
</dbReference>
<dbReference type="Proteomes" id="UP000316217">
    <property type="component" value="Unassembled WGS sequence"/>
</dbReference>
<gene>
    <name evidence="2" type="ORF">D6D85_13065</name>
    <name evidence="3" type="ORF">EF810_03355</name>
</gene>
<dbReference type="InterPro" id="IPR005146">
    <property type="entry name" value="B3/B4_tRNA-bd"/>
</dbReference>
<dbReference type="SUPFAM" id="SSF56037">
    <property type="entry name" value="PheT/TilS domain"/>
    <property type="match status" value="1"/>
</dbReference>
<reference evidence="2 4" key="1">
    <citation type="submission" date="2018-10" db="EMBL/GenBank/DDBJ databases">
        <title>Co-occurring genomic capacity for anaerobic methane metabolism and dissimilatory sulfite reduction discovered in the Korarchaeota.</title>
        <authorList>
            <person name="Mckay L.J."/>
            <person name="Dlakic M."/>
            <person name="Fields M.W."/>
            <person name="Delmont T.O."/>
            <person name="Eren A.M."/>
            <person name="Jay Z.J."/>
            <person name="Klingelsmith K.B."/>
            <person name="Rusch D.B."/>
            <person name="Inskeep W.P."/>
        </authorList>
    </citation>
    <scope>NUCLEOTIDE SEQUENCE [LARGE SCALE GENOMIC DNA]</scope>
    <source>
        <strain evidence="2 4">MDKW</strain>
    </source>
</reference>
<dbReference type="PANTHER" id="PTHR39209">
    <property type="match status" value="1"/>
</dbReference>
<dbReference type="AlphaFoldDB" id="A0A3R9QBN3"/>
<evidence type="ECO:0000313" key="2">
    <source>
        <dbReference type="EMBL" id="RSN72560.1"/>
    </source>
</evidence>
<feature type="domain" description="B3/B4 tRNA-binding" evidence="1">
    <location>
        <begin position="62"/>
        <end position="217"/>
    </location>
</feature>
<evidence type="ECO:0000313" key="5">
    <source>
        <dbReference type="Proteomes" id="UP000316217"/>
    </source>
</evidence>
<dbReference type="InterPro" id="IPR020825">
    <property type="entry name" value="Phe-tRNA_synthase-like_B3/B4"/>
</dbReference>
<evidence type="ECO:0000313" key="4">
    <source>
        <dbReference type="Proteomes" id="UP000277582"/>
    </source>
</evidence>
<proteinExistence type="predicted"/>